<dbReference type="InterPro" id="IPR023753">
    <property type="entry name" value="FAD/NAD-binding_dom"/>
</dbReference>
<dbReference type="Gene3D" id="1.10.150.50">
    <property type="entry name" value="Transcription Factor, Ets-1"/>
    <property type="match status" value="1"/>
</dbReference>
<dbReference type="SUPFAM" id="SSF55424">
    <property type="entry name" value="FAD/NAD-linked reductases, dimerisation (C-terminal) domain"/>
    <property type="match status" value="1"/>
</dbReference>
<keyword evidence="5" id="KW-0053">Apoptosis</keyword>
<dbReference type="InterPro" id="IPR029324">
    <property type="entry name" value="AIF_C"/>
</dbReference>
<dbReference type="Proteomes" id="UP000681722">
    <property type="component" value="Unassembled WGS sequence"/>
</dbReference>
<evidence type="ECO:0000256" key="12">
    <source>
        <dbReference type="PROSITE-ProRule" id="PRU01313"/>
    </source>
</evidence>
<evidence type="ECO:0000259" key="14">
    <source>
        <dbReference type="PROSITE" id="PS51968"/>
    </source>
</evidence>
<comment type="catalytic activity">
    <reaction evidence="11">
        <text>A + NADH + H(+) = AH2 + NAD(+)</text>
        <dbReference type="Rhea" id="RHEA:11356"/>
        <dbReference type="ChEBI" id="CHEBI:13193"/>
        <dbReference type="ChEBI" id="CHEBI:15378"/>
        <dbReference type="ChEBI" id="CHEBI:17499"/>
        <dbReference type="ChEBI" id="CHEBI:57540"/>
        <dbReference type="ChEBI" id="CHEBI:57945"/>
    </reaction>
</comment>
<keyword evidence="7" id="KW-0809">Transit peptide</keyword>
<feature type="compositionally biased region" description="Low complexity" evidence="13">
    <location>
        <begin position="480"/>
        <end position="498"/>
    </location>
</feature>
<keyword evidence="12" id="KW-0539">Nucleus</keyword>
<dbReference type="Gene3D" id="3.30.390.30">
    <property type="match status" value="1"/>
</dbReference>
<dbReference type="EMBL" id="CAJNOQ010003581">
    <property type="protein sequence ID" value="CAF1019464.1"/>
    <property type="molecule type" value="Genomic_DNA"/>
</dbReference>
<accession>A0A814I4I2</accession>
<comment type="subcellular location">
    <subcellularLocation>
        <location evidence="2">Mitochondrion</location>
    </subcellularLocation>
    <subcellularLocation>
        <location evidence="12">Nucleus</location>
    </subcellularLocation>
</comment>
<feature type="compositionally biased region" description="Basic and acidic residues" evidence="13">
    <location>
        <begin position="1272"/>
        <end position="1283"/>
    </location>
</feature>
<dbReference type="GO" id="GO:0033108">
    <property type="term" value="P:mitochondrial respiratory chain complex assembly"/>
    <property type="evidence" value="ECO:0007669"/>
    <property type="project" value="TreeGrafter"/>
</dbReference>
<dbReference type="GO" id="GO:0005634">
    <property type="term" value="C:nucleus"/>
    <property type="evidence" value="ECO:0007669"/>
    <property type="project" value="UniProtKB-SubCell"/>
</dbReference>
<dbReference type="Pfam" id="PF25416">
    <property type="entry name" value="GRHL1_C"/>
    <property type="match status" value="1"/>
</dbReference>
<sequence length="1367" mass="155424">MGNSGSPSHAWTRLNTSIQMAMLQGHRCLHSTIFRLSQHITQTRNLSSSSPLQIAINKLLIHRHPLHCPKSSSLKFPPSYIIYRYESSSKQEKEQHEKNQKAHESGSSPPSSDEQQKKSNATNLIYLAGAITGIGALYSLAKDKGLDANVKSALEKTTDSDKEKVSKSLLEKVHTVTQRHDQADQQDDSKISIENLTPDIPNFAQYLIIGGGTAAMSAFKSIRAHDATAKVLVLASENHMPYMRPPLSKEMWYSDDEELTQKHSFKLWNGQEKSIYFLDDEFYTDAKTLHKQENGGVAVVTGRKVVELDLRNSVAKLDNGWAITFEKCLIATGGEPKNMKIFQRLSGVLQKKITLYRGRSKKEDLDTEYEKERKKILSDSSKTCVQLLYHIERILDTNGCPKHSKLFLNDLVKPMYTSYQQEYDDKSITSPSSTTTTTTAIFTNMNLELDESTFDIADGIASYLTDNTQTSLTQNHLYRQNSNSSHSSNSTIVNHNNHHSSTSFTQHFQFILNAGTSASARITEETITYLNQGQPYEIKFHVNNNQKQKLTSINVTNTQPTTYRSIIRLCFWDKYFQLNEIEHIKKWLREYNSTSLFDIDMNLTYGILNLIKSHSIQNALEIVWDNLQQTSLFIRFKCTSTDFTSKRHGGEKGIPLRLQIDTYETIEEQNTNDNSISERPKHVHSCCCKLQLFRLKGAQRKNKSDKIKIEKLNIEQRRRYHTALDYTIIQQCPVSSLYTLDLLSHSHSPNDLGIYSQTIEQQQQQQNNSIITEQTIDQTKKDVTNNSENDDLTNVVLKRHTSDSSIEQTLTLDNFTTTTYNCSPSTSSSSPLIMSASLPNMKQLYCSSPVQSQQLYCPSSVQSQQTIQIITTYSTSDDVQKWLELNNFHTITSLFQYYTGLDLLRLNINDILKICGDCIGLRLYNQLKQTIIQPMKTFYIRQINEDYYHCIYLHTLTRKELLQKIIEQFRINKISSIYYCQLYIEQQQQKLKIKLDDDVIKYSINNQMRFVLRSNQNEQNFIHEIVLIDDFFSLKNVIDDGSDVAIIGGGFLGSELACALAHRANKKKDSAKVAKVIQLIPEAGNIGKVLPEYLSKWTTERVREEGAEVITEIEVTGAQMQKNKINIQYLDSSEPKKTNNVIVCEGFISVDHIVVAVGIDPNTELAASGGLEVHPELGGYVVNAELQARHNIWVAGDCACFYDIILGRRRVEHYDHAVVSGKLAGENMTGANKPYWHQSWFWSELGPRISFEAIGLTDSSLQTAAVYAKGGADEAQKEDEMGNREQASNQTENKADSFQDIVKANEKKTYGDDYGKGVVFYLKEGRVVGIVLWNVHDRIPIARKIIKDQLRVTDYQELAKLLNIHQE</sequence>
<comment type="caution">
    <text evidence="15">The sequence shown here is derived from an EMBL/GenBank/DDBJ whole genome shotgun (WGS) entry which is preliminary data.</text>
</comment>
<dbReference type="InterPro" id="IPR036188">
    <property type="entry name" value="FAD/NAD-bd_sf"/>
</dbReference>
<evidence type="ECO:0000256" key="1">
    <source>
        <dbReference type="ARBA" id="ARBA00001974"/>
    </source>
</evidence>
<dbReference type="InterPro" id="IPR057520">
    <property type="entry name" value="GRHL1/CP2_C"/>
</dbReference>
<dbReference type="PANTHER" id="PTHR43557:SF4">
    <property type="entry name" value="APOPTOSIS-INDUCING FACTOR 1, MITOCHONDRIAL"/>
    <property type="match status" value="1"/>
</dbReference>
<comment type="cofactor">
    <cofactor evidence="1">
        <name>FAD</name>
        <dbReference type="ChEBI" id="CHEBI:57692"/>
    </cofactor>
</comment>
<dbReference type="GO" id="GO:0003677">
    <property type="term" value="F:DNA binding"/>
    <property type="evidence" value="ECO:0007669"/>
    <property type="project" value="UniProtKB-KW"/>
</dbReference>
<keyword evidence="4" id="KW-0285">Flavoprotein</keyword>
<evidence type="ECO:0000256" key="9">
    <source>
        <dbReference type="ARBA" id="ARBA00023027"/>
    </source>
</evidence>
<proteinExistence type="inferred from homology"/>
<feature type="region of interest" description="Disordered" evidence="13">
    <location>
        <begin position="1272"/>
        <end position="1295"/>
    </location>
</feature>
<dbReference type="GO" id="GO:0006915">
    <property type="term" value="P:apoptotic process"/>
    <property type="evidence" value="ECO:0007669"/>
    <property type="project" value="UniProtKB-KW"/>
</dbReference>
<evidence type="ECO:0000313" key="15">
    <source>
        <dbReference type="EMBL" id="CAF1019464.1"/>
    </source>
</evidence>
<dbReference type="SUPFAM" id="SSF51905">
    <property type="entry name" value="FAD/NAD(P)-binding domain"/>
    <property type="match status" value="2"/>
</dbReference>
<evidence type="ECO:0000256" key="2">
    <source>
        <dbReference type="ARBA" id="ARBA00004173"/>
    </source>
</evidence>
<comment type="similarity">
    <text evidence="3">Belongs to the FAD-dependent oxidoreductase family.</text>
</comment>
<dbReference type="GO" id="GO:0071949">
    <property type="term" value="F:FAD binding"/>
    <property type="evidence" value="ECO:0007669"/>
    <property type="project" value="TreeGrafter"/>
</dbReference>
<dbReference type="InterPro" id="IPR007604">
    <property type="entry name" value="CP2"/>
</dbReference>
<keyword evidence="12" id="KW-0238">DNA-binding</keyword>
<evidence type="ECO:0000313" key="17">
    <source>
        <dbReference type="Proteomes" id="UP000663829"/>
    </source>
</evidence>
<evidence type="ECO:0000256" key="10">
    <source>
        <dbReference type="ARBA" id="ARBA00023128"/>
    </source>
</evidence>
<feature type="region of interest" description="Disordered" evidence="13">
    <location>
        <begin position="479"/>
        <end position="498"/>
    </location>
</feature>
<reference evidence="15" key="1">
    <citation type="submission" date="2021-02" db="EMBL/GenBank/DDBJ databases">
        <authorList>
            <person name="Nowell W R."/>
        </authorList>
    </citation>
    <scope>NUCLEOTIDE SEQUENCE</scope>
</reference>
<keyword evidence="9" id="KW-0520">NAD</keyword>
<evidence type="ECO:0000256" key="8">
    <source>
        <dbReference type="ARBA" id="ARBA00023002"/>
    </source>
</evidence>
<dbReference type="Pfam" id="PF14721">
    <property type="entry name" value="AIF_C"/>
    <property type="match status" value="1"/>
</dbReference>
<dbReference type="GO" id="GO:0016174">
    <property type="term" value="F:NAD(P)H oxidase H2O2-forming activity"/>
    <property type="evidence" value="ECO:0007669"/>
    <property type="project" value="TreeGrafter"/>
</dbReference>
<dbReference type="Proteomes" id="UP000663829">
    <property type="component" value="Unassembled WGS sequence"/>
</dbReference>
<organism evidence="15 17">
    <name type="scientific">Didymodactylos carnosus</name>
    <dbReference type="NCBI Taxonomy" id="1234261"/>
    <lineage>
        <taxon>Eukaryota</taxon>
        <taxon>Metazoa</taxon>
        <taxon>Spiralia</taxon>
        <taxon>Gnathifera</taxon>
        <taxon>Rotifera</taxon>
        <taxon>Eurotatoria</taxon>
        <taxon>Bdelloidea</taxon>
        <taxon>Philodinida</taxon>
        <taxon>Philodinidae</taxon>
        <taxon>Didymodactylos</taxon>
    </lineage>
</organism>
<evidence type="ECO:0000313" key="16">
    <source>
        <dbReference type="EMBL" id="CAF3790928.1"/>
    </source>
</evidence>
<keyword evidence="17" id="KW-1185">Reference proteome</keyword>
<keyword evidence="10" id="KW-0496">Mitochondrion</keyword>
<dbReference type="Pfam" id="PF07992">
    <property type="entry name" value="Pyr_redox_2"/>
    <property type="match status" value="2"/>
</dbReference>
<dbReference type="Gene3D" id="3.50.50.60">
    <property type="entry name" value="FAD/NAD(P)-binding domain"/>
    <property type="match status" value="2"/>
</dbReference>
<evidence type="ECO:0000256" key="6">
    <source>
        <dbReference type="ARBA" id="ARBA00022827"/>
    </source>
</evidence>
<evidence type="ECO:0000256" key="4">
    <source>
        <dbReference type="ARBA" id="ARBA00022630"/>
    </source>
</evidence>
<evidence type="ECO:0000256" key="3">
    <source>
        <dbReference type="ARBA" id="ARBA00006442"/>
    </source>
</evidence>
<dbReference type="GO" id="GO:0046983">
    <property type="term" value="F:protein dimerization activity"/>
    <property type="evidence" value="ECO:0007669"/>
    <property type="project" value="InterPro"/>
</dbReference>
<gene>
    <name evidence="15" type="ORF">GPM918_LOCUS14699</name>
    <name evidence="16" type="ORF">SRO942_LOCUS14699</name>
</gene>
<name>A0A814I4I2_9BILA</name>
<dbReference type="OrthoDB" id="6029at2759"/>
<dbReference type="PROSITE" id="PS51968">
    <property type="entry name" value="GRH_CP2_DB"/>
    <property type="match status" value="1"/>
</dbReference>
<dbReference type="InterPro" id="IPR050446">
    <property type="entry name" value="FAD-oxidoreductase/Apoptosis"/>
</dbReference>
<dbReference type="SMART" id="SM01353">
    <property type="entry name" value="AIF_C"/>
    <property type="match status" value="1"/>
</dbReference>
<keyword evidence="8" id="KW-0560">Oxidoreductase</keyword>
<evidence type="ECO:0000256" key="13">
    <source>
        <dbReference type="SAM" id="MobiDB-lite"/>
    </source>
</evidence>
<feature type="region of interest" description="Disordered" evidence="13">
    <location>
        <begin position="88"/>
        <end position="118"/>
    </location>
</feature>
<evidence type="ECO:0000256" key="7">
    <source>
        <dbReference type="ARBA" id="ARBA00022946"/>
    </source>
</evidence>
<dbReference type="EMBL" id="CAJOBC010003581">
    <property type="protein sequence ID" value="CAF3790928.1"/>
    <property type="molecule type" value="Genomic_DNA"/>
</dbReference>
<dbReference type="Pfam" id="PF18016">
    <property type="entry name" value="SAM_3"/>
    <property type="match status" value="1"/>
</dbReference>
<dbReference type="PANTHER" id="PTHR43557">
    <property type="entry name" value="APOPTOSIS-INDUCING FACTOR 1"/>
    <property type="match status" value="1"/>
</dbReference>
<dbReference type="Pfam" id="PF04516">
    <property type="entry name" value="CP2"/>
    <property type="match status" value="1"/>
</dbReference>
<feature type="domain" description="Grh/CP2 DB" evidence="14">
    <location>
        <begin position="503"/>
        <end position="754"/>
    </location>
</feature>
<dbReference type="GO" id="GO:0005739">
    <property type="term" value="C:mitochondrion"/>
    <property type="evidence" value="ECO:0007669"/>
    <property type="project" value="UniProtKB-SubCell"/>
</dbReference>
<protein>
    <recommendedName>
        <fullName evidence="14">Grh/CP2 DB domain-containing protein</fullName>
    </recommendedName>
</protein>
<feature type="compositionally biased region" description="Basic and acidic residues" evidence="13">
    <location>
        <begin position="88"/>
        <end position="104"/>
    </location>
</feature>
<feature type="compositionally biased region" description="Polar residues" evidence="13">
    <location>
        <begin position="105"/>
        <end position="118"/>
    </location>
</feature>
<dbReference type="SUPFAM" id="SSF47769">
    <property type="entry name" value="SAM/Pointed domain"/>
    <property type="match status" value="1"/>
</dbReference>
<dbReference type="InterPro" id="IPR016156">
    <property type="entry name" value="FAD/NAD-linked_Rdtase_dimer_sf"/>
</dbReference>
<dbReference type="InterPro" id="IPR041418">
    <property type="entry name" value="SAM_3"/>
</dbReference>
<keyword evidence="6" id="KW-0274">FAD</keyword>
<dbReference type="InterPro" id="IPR013761">
    <property type="entry name" value="SAM/pointed_sf"/>
</dbReference>
<evidence type="ECO:0000256" key="5">
    <source>
        <dbReference type="ARBA" id="ARBA00022703"/>
    </source>
</evidence>
<evidence type="ECO:0000256" key="11">
    <source>
        <dbReference type="ARBA" id="ARBA00047786"/>
    </source>
</evidence>